<evidence type="ECO:0000313" key="2">
    <source>
        <dbReference type="WBParaSite" id="PS1159_v2.g22297.t1"/>
    </source>
</evidence>
<protein>
    <submittedName>
        <fullName evidence="2">GATA-type domain-containing protein</fullName>
    </submittedName>
</protein>
<evidence type="ECO:0000313" key="1">
    <source>
        <dbReference type="Proteomes" id="UP000887580"/>
    </source>
</evidence>
<dbReference type="Proteomes" id="UP000887580">
    <property type="component" value="Unplaced"/>
</dbReference>
<name>A0AC35G0X9_9BILA</name>
<proteinExistence type="predicted"/>
<organism evidence="1 2">
    <name type="scientific">Panagrolaimus sp. PS1159</name>
    <dbReference type="NCBI Taxonomy" id="55785"/>
    <lineage>
        <taxon>Eukaryota</taxon>
        <taxon>Metazoa</taxon>
        <taxon>Ecdysozoa</taxon>
        <taxon>Nematoda</taxon>
        <taxon>Chromadorea</taxon>
        <taxon>Rhabditida</taxon>
        <taxon>Tylenchina</taxon>
        <taxon>Panagrolaimomorpha</taxon>
        <taxon>Panagrolaimoidea</taxon>
        <taxon>Panagrolaimidae</taxon>
        <taxon>Panagrolaimus</taxon>
    </lineage>
</organism>
<dbReference type="WBParaSite" id="PS1159_v2.g22297.t1">
    <property type="protein sequence ID" value="PS1159_v2.g22297.t1"/>
    <property type="gene ID" value="PS1159_v2.g22297"/>
</dbReference>
<sequence length="353" mass="39702">MVQMEFKFEARDITDTSSTASSDALLLQYQQQQQQQLQQQQQEQLAQQHQLQMINIDNALCEQALSLQPHGLAEIDTTHSNEENVFSPIKPTFYSNSQTNAAAASQQLYYQNINKPYDTTNAGAMHYLNFPWNYTATIAGGSATNTSSASSAEAAAAATLATPDLTGALGLQHQHGMIADPTTMFVTSNQAQNFFQHPSAYHYTASADYYNNLATIQASRLVNVVASTASNSAEAEELQLQQQQQQQQHHQQQHQQQQQQQQLQEIQLQTQQLSLHPDSLQITSDRNHRRNITNRASKHKTEDRQCTNCGAETTPLWRRDGNGHYLCNACGLYHKMNGQNRPLVKPKKRQVRF</sequence>
<accession>A0AC35G0X9</accession>
<reference evidence="2" key="1">
    <citation type="submission" date="2022-11" db="UniProtKB">
        <authorList>
            <consortium name="WormBaseParasite"/>
        </authorList>
    </citation>
    <scope>IDENTIFICATION</scope>
</reference>